<dbReference type="GO" id="GO:0005886">
    <property type="term" value="C:plasma membrane"/>
    <property type="evidence" value="ECO:0007669"/>
    <property type="project" value="TreeGrafter"/>
</dbReference>
<dbReference type="Proteomes" id="UP000178841">
    <property type="component" value="Unassembled WGS sequence"/>
</dbReference>
<evidence type="ECO:0000256" key="3">
    <source>
        <dbReference type="ARBA" id="ARBA00022692"/>
    </source>
</evidence>
<evidence type="ECO:0000256" key="5">
    <source>
        <dbReference type="ARBA" id="ARBA00023136"/>
    </source>
</evidence>
<name>A0A1G2CTC3_9BACT</name>
<dbReference type="InterPro" id="IPR051401">
    <property type="entry name" value="GtrA_CellWall_Glycosyl"/>
</dbReference>
<comment type="caution">
    <text evidence="8">The sequence shown here is derived from an EMBL/GenBank/DDBJ whole genome shotgun (WGS) entry which is preliminary data.</text>
</comment>
<evidence type="ECO:0000313" key="9">
    <source>
        <dbReference type="Proteomes" id="UP000178841"/>
    </source>
</evidence>
<dbReference type="EMBL" id="MHLH01000003">
    <property type="protein sequence ID" value="OGZ04645.1"/>
    <property type="molecule type" value="Genomic_DNA"/>
</dbReference>
<evidence type="ECO:0000256" key="1">
    <source>
        <dbReference type="ARBA" id="ARBA00004141"/>
    </source>
</evidence>
<feature type="transmembrane region" description="Helical" evidence="6">
    <location>
        <begin position="96"/>
        <end position="116"/>
    </location>
</feature>
<keyword evidence="5 6" id="KW-0472">Membrane</keyword>
<keyword evidence="4 6" id="KW-1133">Transmembrane helix</keyword>
<feature type="domain" description="GtrA/DPMS transmembrane" evidence="7">
    <location>
        <begin position="31"/>
        <end position="147"/>
    </location>
</feature>
<evidence type="ECO:0000256" key="6">
    <source>
        <dbReference type="SAM" id="Phobius"/>
    </source>
</evidence>
<dbReference type="Pfam" id="PF04138">
    <property type="entry name" value="GtrA_DPMS_TM"/>
    <property type="match status" value="1"/>
</dbReference>
<evidence type="ECO:0000256" key="2">
    <source>
        <dbReference type="ARBA" id="ARBA00009399"/>
    </source>
</evidence>
<protein>
    <recommendedName>
        <fullName evidence="7">GtrA/DPMS transmembrane domain-containing protein</fullName>
    </recommendedName>
</protein>
<dbReference type="PANTHER" id="PTHR38459">
    <property type="entry name" value="PROPHAGE BACTOPRENOL-LINKED GLUCOSE TRANSLOCASE HOMOLOG"/>
    <property type="match status" value="1"/>
</dbReference>
<dbReference type="STRING" id="1798657.A2648_00920"/>
<feature type="transmembrane region" description="Helical" evidence="6">
    <location>
        <begin position="32"/>
        <end position="50"/>
    </location>
</feature>
<dbReference type="PANTHER" id="PTHR38459:SF1">
    <property type="entry name" value="PROPHAGE BACTOPRENOL-LINKED GLUCOSE TRANSLOCASE HOMOLOG"/>
    <property type="match status" value="1"/>
</dbReference>
<dbReference type="InterPro" id="IPR007267">
    <property type="entry name" value="GtrA_DPMS_TM"/>
</dbReference>
<accession>A0A1G2CTC3</accession>
<evidence type="ECO:0000259" key="7">
    <source>
        <dbReference type="Pfam" id="PF04138"/>
    </source>
</evidence>
<comment type="similarity">
    <text evidence="2">Belongs to the GtrA family.</text>
</comment>
<evidence type="ECO:0000313" key="8">
    <source>
        <dbReference type="EMBL" id="OGZ04645.1"/>
    </source>
</evidence>
<feature type="transmembrane region" description="Helical" evidence="6">
    <location>
        <begin position="56"/>
        <end position="75"/>
    </location>
</feature>
<gene>
    <name evidence="8" type="ORF">A2648_00920</name>
</gene>
<comment type="subcellular location">
    <subcellularLocation>
        <location evidence="1">Membrane</location>
        <topology evidence="1">Multi-pass membrane protein</topology>
    </subcellularLocation>
</comment>
<dbReference type="AlphaFoldDB" id="A0A1G2CTC3"/>
<dbReference type="GO" id="GO:0000271">
    <property type="term" value="P:polysaccharide biosynthetic process"/>
    <property type="evidence" value="ECO:0007669"/>
    <property type="project" value="InterPro"/>
</dbReference>
<sequence>MKNLYYKLHMYMEKQVPNIYGVMFRYKNPVKYIFSGGMATATNLLILYLLTEYVHLYYLASSVVAFISSVVVSFTMQKFWTFDNQSTENLHKQFSLYFFVVILNLALNTFLVYALVEWFLVWYLLAQFIAGAVIAVASFFVYRNFIFKK</sequence>
<feature type="transmembrane region" description="Helical" evidence="6">
    <location>
        <begin position="122"/>
        <end position="142"/>
    </location>
</feature>
<organism evidence="8 9">
    <name type="scientific">Candidatus Lloydbacteria bacterium RIFCSPHIGHO2_01_FULL_41_20</name>
    <dbReference type="NCBI Taxonomy" id="1798657"/>
    <lineage>
        <taxon>Bacteria</taxon>
        <taxon>Candidatus Lloydiibacteriota</taxon>
    </lineage>
</organism>
<evidence type="ECO:0000256" key="4">
    <source>
        <dbReference type="ARBA" id="ARBA00022989"/>
    </source>
</evidence>
<reference evidence="8 9" key="1">
    <citation type="journal article" date="2016" name="Nat. Commun.">
        <title>Thousands of microbial genomes shed light on interconnected biogeochemical processes in an aquifer system.</title>
        <authorList>
            <person name="Anantharaman K."/>
            <person name="Brown C.T."/>
            <person name="Hug L.A."/>
            <person name="Sharon I."/>
            <person name="Castelle C.J."/>
            <person name="Probst A.J."/>
            <person name="Thomas B.C."/>
            <person name="Singh A."/>
            <person name="Wilkins M.J."/>
            <person name="Karaoz U."/>
            <person name="Brodie E.L."/>
            <person name="Williams K.H."/>
            <person name="Hubbard S.S."/>
            <person name="Banfield J.F."/>
        </authorList>
    </citation>
    <scope>NUCLEOTIDE SEQUENCE [LARGE SCALE GENOMIC DNA]</scope>
</reference>
<keyword evidence="3 6" id="KW-0812">Transmembrane</keyword>
<proteinExistence type="inferred from homology"/>